<dbReference type="Proteomes" id="UP000727056">
    <property type="component" value="Unassembled WGS sequence"/>
</dbReference>
<dbReference type="SUPFAM" id="SSF47240">
    <property type="entry name" value="Ferritin-like"/>
    <property type="match status" value="1"/>
</dbReference>
<sequence>MSLSENDRWLLSYYRSSEINAALFFGRVSRMVRPGPLQAEVTHHFADEANHAKYWNECINDLDAHPIKLRESYQDQYLDAVGMPTNLMEVMAITQVLEKRVIGQYHRQLRVPGLHPRVKQTLEQIMLDERWHIQYVREALESMEERYGAEHIQATIQRFTEADQEVYAKTLAEYGDRVAFLAGPEPDTP</sequence>
<comment type="caution">
    <text evidence="1">The sequence shown here is derived from an EMBL/GenBank/DDBJ whole genome shotgun (WGS) entry which is preliminary data.</text>
</comment>
<keyword evidence="2" id="KW-1185">Reference proteome</keyword>
<dbReference type="EMBL" id="JAAVJC010000005">
    <property type="protein sequence ID" value="NJQ13673.1"/>
    <property type="molecule type" value="Genomic_DNA"/>
</dbReference>
<protein>
    <submittedName>
        <fullName evidence="1">Ferritin-like domain-containing protein</fullName>
    </submittedName>
</protein>
<proteinExistence type="predicted"/>
<gene>
    <name evidence="1" type="ORF">HCN52_01615</name>
</gene>
<organism evidence="1 2">
    <name type="scientific">Streptomyces bohaiensis</name>
    <dbReference type="NCBI Taxonomy" id="1431344"/>
    <lineage>
        <taxon>Bacteria</taxon>
        <taxon>Bacillati</taxon>
        <taxon>Actinomycetota</taxon>
        <taxon>Actinomycetes</taxon>
        <taxon>Kitasatosporales</taxon>
        <taxon>Streptomycetaceae</taxon>
        <taxon>Streptomyces</taxon>
    </lineage>
</organism>
<accession>A0ABX1C490</accession>
<evidence type="ECO:0000313" key="1">
    <source>
        <dbReference type="EMBL" id="NJQ13673.1"/>
    </source>
</evidence>
<dbReference type="Gene3D" id="1.20.1260.10">
    <property type="match status" value="1"/>
</dbReference>
<dbReference type="CDD" id="cd00657">
    <property type="entry name" value="Ferritin_like"/>
    <property type="match status" value="1"/>
</dbReference>
<dbReference type="InterPro" id="IPR012347">
    <property type="entry name" value="Ferritin-like"/>
</dbReference>
<reference evidence="1 2" key="1">
    <citation type="submission" date="2020-03" db="EMBL/GenBank/DDBJ databases">
        <title>Draft genome of Streptomyces sp. ventii, isolated from the Axial Seamount in the Pacific Ocean, and resequencing of the two type strains Streptomyces lonarensis strain NCL 716 and Streptomyces bohaiensis strain 11A07.</title>
        <authorList>
            <person name="Loughran R.M."/>
            <person name="Pfannmuller K.M."/>
            <person name="Wasson B.J."/>
            <person name="Deadmond M.C."/>
            <person name="Paddock B.E."/>
            <person name="Koyack M.J."/>
            <person name="Gallegos D.A."/>
            <person name="Mitchell E.A."/>
            <person name="Ushijima B."/>
            <person name="Saw J.H."/>
            <person name="Mcphail K.L."/>
            <person name="Videau P."/>
        </authorList>
    </citation>
    <scope>NUCLEOTIDE SEQUENCE [LARGE SCALE GENOMIC DNA]</scope>
    <source>
        <strain evidence="1 2">11A07</strain>
    </source>
</reference>
<dbReference type="InterPro" id="IPR009078">
    <property type="entry name" value="Ferritin-like_SF"/>
</dbReference>
<name>A0ABX1C490_9ACTN</name>
<dbReference type="RefSeq" id="WP_168086510.1">
    <property type="nucleotide sequence ID" value="NZ_BHZH01000489.1"/>
</dbReference>
<evidence type="ECO:0000313" key="2">
    <source>
        <dbReference type="Proteomes" id="UP000727056"/>
    </source>
</evidence>